<dbReference type="EMBL" id="OZ019905">
    <property type="protein sequence ID" value="CAK9202208.1"/>
    <property type="molecule type" value="Genomic_DNA"/>
</dbReference>
<name>A0ABP0TQ30_9BRYO</name>
<organism evidence="2 3">
    <name type="scientific">Sphagnum troendelagicum</name>
    <dbReference type="NCBI Taxonomy" id="128251"/>
    <lineage>
        <taxon>Eukaryota</taxon>
        <taxon>Viridiplantae</taxon>
        <taxon>Streptophyta</taxon>
        <taxon>Embryophyta</taxon>
        <taxon>Bryophyta</taxon>
        <taxon>Sphagnophytina</taxon>
        <taxon>Sphagnopsida</taxon>
        <taxon>Sphagnales</taxon>
        <taxon>Sphagnaceae</taxon>
        <taxon>Sphagnum</taxon>
    </lineage>
</organism>
<feature type="transmembrane region" description="Helical" evidence="1">
    <location>
        <begin position="21"/>
        <end position="41"/>
    </location>
</feature>
<evidence type="ECO:0000256" key="1">
    <source>
        <dbReference type="SAM" id="Phobius"/>
    </source>
</evidence>
<evidence type="ECO:0000313" key="2">
    <source>
        <dbReference type="EMBL" id="CAK9202208.1"/>
    </source>
</evidence>
<sequence>MHFDMELAKGRKSHAHIVESSFMPDIICLLAAILNIVSAGLGDLEKTKDVHIYITRNDITTDIFLSSNLVDIYAKHGSMKLAYLAFL</sequence>
<keyword evidence="3" id="KW-1185">Reference proteome</keyword>
<accession>A0ABP0TQ30</accession>
<protein>
    <submittedName>
        <fullName evidence="2">Uncharacterized protein</fullName>
    </submittedName>
</protein>
<keyword evidence="1" id="KW-0472">Membrane</keyword>
<proteinExistence type="predicted"/>
<evidence type="ECO:0000313" key="3">
    <source>
        <dbReference type="Proteomes" id="UP001497512"/>
    </source>
</evidence>
<keyword evidence="1" id="KW-1133">Transmembrane helix</keyword>
<gene>
    <name evidence="2" type="ORF">CSSPTR1EN2_LOCUS6292</name>
</gene>
<dbReference type="Proteomes" id="UP001497512">
    <property type="component" value="Chromosome 13"/>
</dbReference>
<keyword evidence="1" id="KW-0812">Transmembrane</keyword>
<reference evidence="2" key="1">
    <citation type="submission" date="2024-02" db="EMBL/GenBank/DDBJ databases">
        <authorList>
            <consortium name="ELIXIR-Norway"/>
            <consortium name="Elixir Norway"/>
        </authorList>
    </citation>
    <scope>NUCLEOTIDE SEQUENCE</scope>
</reference>